<keyword evidence="10" id="KW-1185">Reference proteome</keyword>
<protein>
    <submittedName>
        <fullName evidence="9">SSI family serine proteinase inhibitor</fullName>
    </submittedName>
</protein>
<gene>
    <name evidence="9" type="ORF">QEZ40_007355</name>
</gene>
<evidence type="ECO:0000256" key="3">
    <source>
        <dbReference type="ARBA" id="ARBA00022525"/>
    </source>
</evidence>
<evidence type="ECO:0000256" key="6">
    <source>
        <dbReference type="ARBA" id="ARBA00023157"/>
    </source>
</evidence>
<feature type="chain" id="PRO_5045210995" evidence="7">
    <location>
        <begin position="19"/>
        <end position="133"/>
    </location>
</feature>
<evidence type="ECO:0000259" key="8">
    <source>
        <dbReference type="Pfam" id="PF00720"/>
    </source>
</evidence>
<dbReference type="RefSeq" id="WP_285341379.1">
    <property type="nucleotide sequence ID" value="NZ_JASITI010000009.1"/>
</dbReference>
<proteinExistence type="inferred from homology"/>
<keyword evidence="7" id="KW-0732">Signal</keyword>
<dbReference type="Gene3D" id="3.30.350.10">
    <property type="entry name" value="Subtilisin inhibitor-like"/>
    <property type="match status" value="1"/>
</dbReference>
<dbReference type="Proteomes" id="UP001223390">
    <property type="component" value="Unassembled WGS sequence"/>
</dbReference>
<evidence type="ECO:0000256" key="5">
    <source>
        <dbReference type="ARBA" id="ARBA00022900"/>
    </source>
</evidence>
<dbReference type="InterPro" id="IPR036819">
    <property type="entry name" value="Subtilisin_inhibitor-like_sf"/>
</dbReference>
<organism evidence="9 10">
    <name type="scientific">Streptomyces katrae</name>
    <dbReference type="NCBI Taxonomy" id="68223"/>
    <lineage>
        <taxon>Bacteria</taxon>
        <taxon>Bacillati</taxon>
        <taxon>Actinomycetota</taxon>
        <taxon>Actinomycetes</taxon>
        <taxon>Kitasatosporales</taxon>
        <taxon>Streptomycetaceae</taxon>
        <taxon>Streptomyces</taxon>
    </lineage>
</organism>
<keyword evidence="5" id="KW-0722">Serine protease inhibitor</keyword>
<sequence length="133" mass="13590">MKKIVLALGAVLATAAPAAALPAAATPPPVADAHVRLTVTRAVGPARNASVWLDCPAPGAVPHPSREAACADLAAADGDFDRLPGRETAYCSNDSSLVIVTADGTYAGREVHWRHVYADDCALALATGGVFDF</sequence>
<evidence type="ECO:0000256" key="4">
    <source>
        <dbReference type="ARBA" id="ARBA00022690"/>
    </source>
</evidence>
<evidence type="ECO:0000256" key="2">
    <source>
        <dbReference type="ARBA" id="ARBA00010472"/>
    </source>
</evidence>
<dbReference type="Pfam" id="PF00720">
    <property type="entry name" value="SSI"/>
    <property type="match status" value="1"/>
</dbReference>
<accession>A0ABT7GRD6</accession>
<keyword evidence="4" id="KW-0646">Protease inhibitor</keyword>
<feature type="signal peptide" evidence="7">
    <location>
        <begin position="1"/>
        <end position="18"/>
    </location>
</feature>
<keyword evidence="3" id="KW-0964">Secreted</keyword>
<comment type="caution">
    <text evidence="9">The sequence shown here is derived from an EMBL/GenBank/DDBJ whole genome shotgun (WGS) entry which is preliminary data.</text>
</comment>
<dbReference type="SUPFAM" id="SSF55399">
    <property type="entry name" value="Subtilisin inhibitor"/>
    <property type="match status" value="1"/>
</dbReference>
<evidence type="ECO:0000313" key="10">
    <source>
        <dbReference type="Proteomes" id="UP001223390"/>
    </source>
</evidence>
<keyword evidence="6" id="KW-1015">Disulfide bond</keyword>
<evidence type="ECO:0000256" key="7">
    <source>
        <dbReference type="SAM" id="SignalP"/>
    </source>
</evidence>
<dbReference type="EMBL" id="JASITI010000009">
    <property type="protein sequence ID" value="MDK9495869.1"/>
    <property type="molecule type" value="Genomic_DNA"/>
</dbReference>
<reference evidence="9 10" key="1">
    <citation type="submission" date="2023-05" db="EMBL/GenBank/DDBJ databases">
        <title>Sequencing and Assembly of Streptomyces sp. NP73.</title>
        <authorList>
            <person name="Konwar A.N."/>
            <person name="Saikia K."/>
            <person name="Thakur D."/>
        </authorList>
    </citation>
    <scope>NUCLEOTIDE SEQUENCE [LARGE SCALE GENOMIC DNA]</scope>
    <source>
        <strain evidence="9 10">NP73</strain>
    </source>
</reference>
<evidence type="ECO:0000313" key="9">
    <source>
        <dbReference type="EMBL" id="MDK9495869.1"/>
    </source>
</evidence>
<feature type="domain" description="Subtilisin inhibitor" evidence="8">
    <location>
        <begin position="34"/>
        <end position="118"/>
    </location>
</feature>
<dbReference type="InterPro" id="IPR023549">
    <property type="entry name" value="Subtilisin_inhibitor"/>
</dbReference>
<name>A0ABT7GRD6_9ACTN</name>
<comment type="subcellular location">
    <subcellularLocation>
        <location evidence="1">Secreted</location>
    </subcellularLocation>
</comment>
<evidence type="ECO:0000256" key="1">
    <source>
        <dbReference type="ARBA" id="ARBA00004613"/>
    </source>
</evidence>
<comment type="similarity">
    <text evidence="2">Belongs to the protease inhibitor I16 (SSI) family.</text>
</comment>